<dbReference type="HAMAP" id="MF_00163">
    <property type="entry name" value="Pep_deformylase"/>
    <property type="match status" value="1"/>
</dbReference>
<feature type="active site" evidence="2">
    <location>
        <position position="148"/>
    </location>
</feature>
<dbReference type="NCBIfam" id="TIGR00079">
    <property type="entry name" value="pept_deformyl"/>
    <property type="match status" value="1"/>
</dbReference>
<organism evidence="3 4">
    <name type="scientific">Candidatus Kaiserbacteria bacterium RIFCSPHIGHO2_02_FULL_50_50</name>
    <dbReference type="NCBI Taxonomy" id="1798492"/>
    <lineage>
        <taxon>Bacteria</taxon>
        <taxon>Candidatus Kaiseribacteriota</taxon>
    </lineage>
</organism>
<dbReference type="GO" id="GO:0046872">
    <property type="term" value="F:metal ion binding"/>
    <property type="evidence" value="ECO:0007669"/>
    <property type="project" value="UniProtKB-KW"/>
</dbReference>
<dbReference type="Pfam" id="PF01327">
    <property type="entry name" value="Pep_deformylase"/>
    <property type="match status" value="1"/>
</dbReference>
<dbReference type="EMBL" id="MFLF01000016">
    <property type="protein sequence ID" value="OGG59339.1"/>
    <property type="molecule type" value="Genomic_DNA"/>
</dbReference>
<dbReference type="AlphaFoldDB" id="A0A1F6DD38"/>
<dbReference type="NCBIfam" id="NF001159">
    <property type="entry name" value="PRK00150.1-3"/>
    <property type="match status" value="1"/>
</dbReference>
<evidence type="ECO:0000256" key="2">
    <source>
        <dbReference type="HAMAP-Rule" id="MF_00163"/>
    </source>
</evidence>
<sequence length="182" mass="20095">MTKLVPQDHAALHTICEEVPVEEITSAKVQKVIKDMRQALIDYSAKGFVGVAIAAPQIGVPLRIFLVEDAEAVKRKEEPVLPFMVAVNPKIVKASGKREEVGEGCLSVPDHYGIVSRAKNCTIRAYDEHGKLFERGAGGLLAQIFQHECDHLDGMLFVDVAEEVMHKSELEKRRATKHTEGV</sequence>
<comment type="similarity">
    <text evidence="1 2">Belongs to the polypeptide deformylase family.</text>
</comment>
<evidence type="ECO:0000256" key="1">
    <source>
        <dbReference type="ARBA" id="ARBA00010759"/>
    </source>
</evidence>
<accession>A0A1F6DD38</accession>
<dbReference type="STRING" id="1798492.A3C89_02425"/>
<name>A0A1F6DD38_9BACT</name>
<dbReference type="CDD" id="cd00487">
    <property type="entry name" value="Pep_deformylase"/>
    <property type="match status" value="1"/>
</dbReference>
<comment type="caution">
    <text evidence="3">The sequence shown here is derived from an EMBL/GenBank/DDBJ whole genome shotgun (WGS) entry which is preliminary data.</text>
</comment>
<feature type="binding site" evidence="2">
    <location>
        <position position="105"/>
    </location>
    <ligand>
        <name>Fe cation</name>
        <dbReference type="ChEBI" id="CHEBI:24875"/>
    </ligand>
</feature>
<dbReference type="SUPFAM" id="SSF56420">
    <property type="entry name" value="Peptide deformylase"/>
    <property type="match status" value="1"/>
</dbReference>
<evidence type="ECO:0000313" key="4">
    <source>
        <dbReference type="Proteomes" id="UP000178794"/>
    </source>
</evidence>
<dbReference type="InterPro" id="IPR036821">
    <property type="entry name" value="Peptide_deformylase_sf"/>
</dbReference>
<dbReference type="EC" id="3.5.1.88" evidence="2"/>
<dbReference type="Proteomes" id="UP000178794">
    <property type="component" value="Unassembled WGS sequence"/>
</dbReference>
<dbReference type="PANTHER" id="PTHR10458">
    <property type="entry name" value="PEPTIDE DEFORMYLASE"/>
    <property type="match status" value="1"/>
</dbReference>
<evidence type="ECO:0000313" key="3">
    <source>
        <dbReference type="EMBL" id="OGG59339.1"/>
    </source>
</evidence>
<comment type="catalytic activity">
    <reaction evidence="2">
        <text>N-terminal N-formyl-L-methionyl-[peptide] + H2O = N-terminal L-methionyl-[peptide] + formate</text>
        <dbReference type="Rhea" id="RHEA:24420"/>
        <dbReference type="Rhea" id="RHEA-COMP:10639"/>
        <dbReference type="Rhea" id="RHEA-COMP:10640"/>
        <dbReference type="ChEBI" id="CHEBI:15377"/>
        <dbReference type="ChEBI" id="CHEBI:15740"/>
        <dbReference type="ChEBI" id="CHEBI:49298"/>
        <dbReference type="ChEBI" id="CHEBI:64731"/>
        <dbReference type="EC" id="3.5.1.88"/>
    </reaction>
</comment>
<dbReference type="PRINTS" id="PR01576">
    <property type="entry name" value="PDEFORMYLASE"/>
</dbReference>
<proteinExistence type="inferred from homology"/>
<dbReference type="PIRSF" id="PIRSF004749">
    <property type="entry name" value="Pep_def"/>
    <property type="match status" value="1"/>
</dbReference>
<reference evidence="3 4" key="1">
    <citation type="journal article" date="2016" name="Nat. Commun.">
        <title>Thousands of microbial genomes shed light on interconnected biogeochemical processes in an aquifer system.</title>
        <authorList>
            <person name="Anantharaman K."/>
            <person name="Brown C.T."/>
            <person name="Hug L.A."/>
            <person name="Sharon I."/>
            <person name="Castelle C.J."/>
            <person name="Probst A.J."/>
            <person name="Thomas B.C."/>
            <person name="Singh A."/>
            <person name="Wilkins M.J."/>
            <person name="Karaoz U."/>
            <person name="Brodie E.L."/>
            <person name="Williams K.H."/>
            <person name="Hubbard S.S."/>
            <person name="Banfield J.F."/>
        </authorList>
    </citation>
    <scope>NUCLEOTIDE SEQUENCE [LARGE SCALE GENOMIC DNA]</scope>
</reference>
<gene>
    <name evidence="2" type="primary">def</name>
    <name evidence="3" type="ORF">A3C89_02425</name>
</gene>
<dbReference type="GO" id="GO:0042586">
    <property type="term" value="F:peptide deformylase activity"/>
    <property type="evidence" value="ECO:0007669"/>
    <property type="project" value="UniProtKB-UniRule"/>
</dbReference>
<keyword evidence="2" id="KW-0408">Iron</keyword>
<keyword evidence="2" id="KW-0378">Hydrolase</keyword>
<comment type="function">
    <text evidence="2">Removes the formyl group from the N-terminal Met of newly synthesized proteins. Requires at least a dipeptide for an efficient rate of reaction. N-terminal L-methionine is a prerequisite for activity but the enzyme has broad specificity at other positions.</text>
</comment>
<dbReference type="GO" id="GO:0006412">
    <property type="term" value="P:translation"/>
    <property type="evidence" value="ECO:0007669"/>
    <property type="project" value="UniProtKB-UniRule"/>
</dbReference>
<protein>
    <recommendedName>
        <fullName evidence="2">Peptide deformylase</fullName>
        <shortName evidence="2">PDF</shortName>
        <ecNumber evidence="2">3.5.1.88</ecNumber>
    </recommendedName>
    <alternativeName>
        <fullName evidence="2">Polypeptide deformylase</fullName>
    </alternativeName>
</protein>
<keyword evidence="2" id="KW-0648">Protein biosynthesis</keyword>
<dbReference type="InterPro" id="IPR023635">
    <property type="entry name" value="Peptide_deformylase"/>
</dbReference>
<feature type="binding site" evidence="2">
    <location>
        <position position="147"/>
    </location>
    <ligand>
        <name>Fe cation</name>
        <dbReference type="ChEBI" id="CHEBI:24875"/>
    </ligand>
</feature>
<dbReference type="PANTHER" id="PTHR10458:SF22">
    <property type="entry name" value="PEPTIDE DEFORMYLASE"/>
    <property type="match status" value="1"/>
</dbReference>
<keyword evidence="2" id="KW-0479">Metal-binding</keyword>
<dbReference type="Gene3D" id="3.90.45.10">
    <property type="entry name" value="Peptide deformylase"/>
    <property type="match status" value="1"/>
</dbReference>
<feature type="binding site" evidence="2">
    <location>
        <position position="151"/>
    </location>
    <ligand>
        <name>Fe cation</name>
        <dbReference type="ChEBI" id="CHEBI:24875"/>
    </ligand>
</feature>
<comment type="cofactor">
    <cofactor evidence="2">
        <name>Fe(2+)</name>
        <dbReference type="ChEBI" id="CHEBI:29033"/>
    </cofactor>
    <text evidence="2">Binds 1 Fe(2+) ion.</text>
</comment>